<keyword evidence="3" id="KW-1185">Reference proteome</keyword>
<dbReference type="EMBL" id="LT907979">
    <property type="protein sequence ID" value="SOB74293.1"/>
    <property type="molecule type" value="Genomic_DNA"/>
</dbReference>
<protein>
    <recommendedName>
        <fullName evidence="4">Transmembrane protein</fullName>
    </recommendedName>
</protein>
<proteinExistence type="predicted"/>
<keyword evidence="1" id="KW-1133">Transmembrane helix</keyword>
<feature type="transmembrane region" description="Helical" evidence="1">
    <location>
        <begin position="35"/>
        <end position="60"/>
    </location>
</feature>
<evidence type="ECO:0000313" key="3">
    <source>
        <dbReference type="Proteomes" id="UP000274850"/>
    </source>
</evidence>
<evidence type="ECO:0000313" key="2">
    <source>
        <dbReference type="EMBL" id="SOB74293.1"/>
    </source>
</evidence>
<keyword evidence="1" id="KW-0812">Transmembrane</keyword>
<keyword evidence="1" id="KW-0472">Membrane</keyword>
<sequence length="202" mass="22723">MSTAFAANSYINPLLTSTTLTETAASISSSREQGFLPFIFTLLTTFISILIIGYILYYTFRSSRTETQRRETFYVNLGMITSKTFTPSTEASVVSWDTFYPNVYDRTRNRVLVTRNGICDLSFAFSLLSRDEEPLTLYLRLGNNTIPFLYTPVRGETTGTLAASVKLPVREEEEIYFYLVPSGTVTLLPNGTFVTLTVNEQA</sequence>
<accession>A0A285PX98</accession>
<evidence type="ECO:0008006" key="4">
    <source>
        <dbReference type="Google" id="ProtNLM"/>
    </source>
</evidence>
<gene>
    <name evidence="2" type="ORF">BQ9231_00410</name>
</gene>
<name>A0A285PX98_9VIRU</name>
<dbReference type="Proteomes" id="UP000274850">
    <property type="component" value="Segment"/>
</dbReference>
<organism evidence="2">
    <name type="scientific">Cedratvirus lausannensis</name>
    <dbReference type="NCBI Taxonomy" id="2023205"/>
    <lineage>
        <taxon>Viruses</taxon>
        <taxon>Pithoviruses</taxon>
        <taxon>Orthocedratvirinae</taxon>
        <taxon>Alphacedratvirus</taxon>
        <taxon>Alphacedratvirus francolausannense</taxon>
    </lineage>
</organism>
<evidence type="ECO:0000256" key="1">
    <source>
        <dbReference type="SAM" id="Phobius"/>
    </source>
</evidence>
<reference evidence="2" key="1">
    <citation type="submission" date="2017-08" db="EMBL/GenBank/DDBJ databases">
        <authorList>
            <person name="de Groot N.N."/>
        </authorList>
    </citation>
    <scope>NUCLEOTIDE SEQUENCE</scope>
</reference>